<name>A0A834HN69_RHYFE</name>
<dbReference type="Gene3D" id="3.30.420.10">
    <property type="entry name" value="Ribonuclease H-like superfamily/Ribonuclease H"/>
    <property type="match status" value="1"/>
</dbReference>
<sequence>MNPLQSVGKRKSTSKVMACLFWDAHRIIFIDYLEKGRTINSDYYIAFLGRLKDKTAKKRAAFEEKESVASPRQCTVSQVSENDSKNPSIHRILQIWLLATISCSRSQKNARWEEVFGE</sequence>
<gene>
    <name evidence="1" type="ORF">GWI33_022224</name>
</gene>
<dbReference type="Pfam" id="PF01359">
    <property type="entry name" value="Transposase_1"/>
    <property type="match status" value="1"/>
</dbReference>
<accession>A0A834HN69</accession>
<dbReference type="GO" id="GO:0003676">
    <property type="term" value="F:nucleic acid binding"/>
    <property type="evidence" value="ECO:0007669"/>
    <property type="project" value="InterPro"/>
</dbReference>
<dbReference type="AlphaFoldDB" id="A0A834HN69"/>
<organism evidence="1 2">
    <name type="scientific">Rhynchophorus ferrugineus</name>
    <name type="common">Red palm weevil</name>
    <name type="synonym">Curculio ferrugineus</name>
    <dbReference type="NCBI Taxonomy" id="354439"/>
    <lineage>
        <taxon>Eukaryota</taxon>
        <taxon>Metazoa</taxon>
        <taxon>Ecdysozoa</taxon>
        <taxon>Arthropoda</taxon>
        <taxon>Hexapoda</taxon>
        <taxon>Insecta</taxon>
        <taxon>Pterygota</taxon>
        <taxon>Neoptera</taxon>
        <taxon>Endopterygota</taxon>
        <taxon>Coleoptera</taxon>
        <taxon>Polyphaga</taxon>
        <taxon>Cucujiformia</taxon>
        <taxon>Curculionidae</taxon>
        <taxon>Dryophthorinae</taxon>
        <taxon>Rhynchophorus</taxon>
    </lineage>
</organism>
<keyword evidence="2" id="KW-1185">Reference proteome</keyword>
<reference evidence="1" key="1">
    <citation type="submission" date="2020-08" db="EMBL/GenBank/DDBJ databases">
        <title>Genome sequencing and assembly of the red palm weevil Rhynchophorus ferrugineus.</title>
        <authorList>
            <person name="Dias G.B."/>
            <person name="Bergman C.M."/>
            <person name="Manee M."/>
        </authorList>
    </citation>
    <scope>NUCLEOTIDE SEQUENCE</scope>
    <source>
        <strain evidence="1">AA-2017</strain>
        <tissue evidence="1">Whole larva</tissue>
    </source>
</reference>
<comment type="caution">
    <text evidence="1">The sequence shown here is derived from an EMBL/GenBank/DDBJ whole genome shotgun (WGS) entry which is preliminary data.</text>
</comment>
<dbReference type="Proteomes" id="UP000625711">
    <property type="component" value="Unassembled WGS sequence"/>
</dbReference>
<dbReference type="EMBL" id="JAACXV010015821">
    <property type="protein sequence ID" value="KAF7264834.1"/>
    <property type="molecule type" value="Genomic_DNA"/>
</dbReference>
<evidence type="ECO:0008006" key="3">
    <source>
        <dbReference type="Google" id="ProtNLM"/>
    </source>
</evidence>
<dbReference type="InterPro" id="IPR001888">
    <property type="entry name" value="Transposase_1"/>
</dbReference>
<dbReference type="OrthoDB" id="8160819at2759"/>
<dbReference type="InterPro" id="IPR036397">
    <property type="entry name" value="RNaseH_sf"/>
</dbReference>
<evidence type="ECO:0000313" key="1">
    <source>
        <dbReference type="EMBL" id="KAF7264834.1"/>
    </source>
</evidence>
<protein>
    <recommendedName>
        <fullName evidence="3">Mariner Mos1 transposase</fullName>
    </recommendedName>
</protein>
<proteinExistence type="predicted"/>
<evidence type="ECO:0000313" key="2">
    <source>
        <dbReference type="Proteomes" id="UP000625711"/>
    </source>
</evidence>